<feature type="domain" description="ImpA N-terminal" evidence="2">
    <location>
        <begin position="11"/>
        <end position="132"/>
    </location>
</feature>
<dbReference type="EMBL" id="JBBWWT010000008">
    <property type="protein sequence ID" value="MEL1265712.1"/>
    <property type="molecule type" value="Genomic_DNA"/>
</dbReference>
<comment type="caution">
    <text evidence="3">The sequence shown here is derived from an EMBL/GenBank/DDBJ whole genome shotgun (WGS) entry which is preliminary data.</text>
</comment>
<dbReference type="InterPro" id="IPR017740">
    <property type="entry name" value="TssA-like"/>
</dbReference>
<organism evidence="3 4">
    <name type="scientific">Pseudoxanthomonas putridarboris</name>
    <dbReference type="NCBI Taxonomy" id="752605"/>
    <lineage>
        <taxon>Bacteria</taxon>
        <taxon>Pseudomonadati</taxon>
        <taxon>Pseudomonadota</taxon>
        <taxon>Gammaproteobacteria</taxon>
        <taxon>Lysobacterales</taxon>
        <taxon>Lysobacteraceae</taxon>
        <taxon>Pseudoxanthomonas</taxon>
    </lineage>
</organism>
<dbReference type="PANTHER" id="PTHR37951:SF1">
    <property type="entry name" value="TYPE VI SECRETION SYSTEM COMPONENT TSSA1"/>
    <property type="match status" value="1"/>
</dbReference>
<sequence>MTIPGIETLLLPIDEQAPAGANLEYHPDFLALEQAASPLPERGIGNSVRHAEEPDWNDVAARGERLLAQTRDLRIAVHVATAWLNVHGLPGWSAGLGLVRGFLECFWEDVHPVLDKDEDGDPTERINAIAAIGSATGMLAYFRNTRLFRGAHPAHFSLRDLRIATGTLKPAAGEAGEEARPGMLDMDACCQECPLEHLLEVKEALDHALDHAQAINRVFEMHTPGAGPDLEPLVRDVRELHRFIDQHAAQRTPRASVEEALPGNASGSDPSPAERHGHAIENPHDVVRRLDELCDYYARSEPSSPVPLLLRRAQRLVGMNFVDLMKELAPGGISELQVISGRTDEN</sequence>
<dbReference type="NCBIfam" id="TIGR03363">
    <property type="entry name" value="VI_chp_8"/>
    <property type="match status" value="1"/>
</dbReference>
<accession>A0ABU9J543</accession>
<evidence type="ECO:0000259" key="2">
    <source>
        <dbReference type="Pfam" id="PF06812"/>
    </source>
</evidence>
<feature type="region of interest" description="Disordered" evidence="1">
    <location>
        <begin position="247"/>
        <end position="284"/>
    </location>
</feature>
<reference evidence="3 4" key="1">
    <citation type="submission" date="2024-04" db="EMBL/GenBank/DDBJ databases">
        <title>Draft genome sequence of Pseudoxanthomonas putridarboris WD12.</title>
        <authorList>
            <person name="Oh J."/>
        </authorList>
    </citation>
    <scope>NUCLEOTIDE SEQUENCE [LARGE SCALE GENOMIC DNA]</scope>
    <source>
        <strain evidence="3 4">WD12</strain>
    </source>
</reference>
<evidence type="ECO:0000313" key="3">
    <source>
        <dbReference type="EMBL" id="MEL1265712.1"/>
    </source>
</evidence>
<dbReference type="Pfam" id="PF06812">
    <property type="entry name" value="ImpA_N"/>
    <property type="match status" value="1"/>
</dbReference>
<feature type="compositionally biased region" description="Basic and acidic residues" evidence="1">
    <location>
        <begin position="272"/>
        <end position="284"/>
    </location>
</feature>
<keyword evidence="4" id="KW-1185">Reference proteome</keyword>
<gene>
    <name evidence="3" type="primary">tssA</name>
    <name evidence="3" type="ORF">AAD027_15260</name>
</gene>
<dbReference type="InterPro" id="IPR010657">
    <property type="entry name" value="ImpA_N"/>
</dbReference>
<dbReference type="RefSeq" id="WP_341726886.1">
    <property type="nucleotide sequence ID" value="NZ_JBBWWT010000008.1"/>
</dbReference>
<name>A0ABU9J543_9GAMM</name>
<protein>
    <submittedName>
        <fullName evidence="3">Type VI secretion system protein TssA</fullName>
    </submittedName>
</protein>
<evidence type="ECO:0000313" key="4">
    <source>
        <dbReference type="Proteomes" id="UP001459204"/>
    </source>
</evidence>
<evidence type="ECO:0000256" key="1">
    <source>
        <dbReference type="SAM" id="MobiDB-lite"/>
    </source>
</evidence>
<dbReference type="PANTHER" id="PTHR37951">
    <property type="entry name" value="CYTOPLASMIC PROTEIN-RELATED"/>
    <property type="match status" value="1"/>
</dbReference>
<dbReference type="Proteomes" id="UP001459204">
    <property type="component" value="Unassembled WGS sequence"/>
</dbReference>
<proteinExistence type="predicted"/>